<dbReference type="AlphaFoldDB" id="A0A140DY70"/>
<sequence length="161" mass="18283">MPAKNRKKTGKKPQTFGFSVTIFLWALAIGLVSVFWALFISGPVRLHDAQLAATEQVIREAVPGIRGLEQNIFAYVTWQGYTEETLYWFDNNGGQLTTRGIETLDYDAAKENAKENYNIEADSIELAFGYDSPVYELHGSGKLLMLDYDTLTRIYEREDKD</sequence>
<evidence type="ECO:0000256" key="1">
    <source>
        <dbReference type="SAM" id="Phobius"/>
    </source>
</evidence>
<dbReference type="RefSeq" id="WP_067559443.1">
    <property type="nucleotide sequence ID" value="NZ_CAJTBG010000031.1"/>
</dbReference>
<feature type="transmembrane region" description="Helical" evidence="1">
    <location>
        <begin position="16"/>
        <end position="39"/>
    </location>
</feature>
<protein>
    <submittedName>
        <fullName evidence="2">Uncharacterized protein</fullName>
    </submittedName>
</protein>
<accession>A0A140DY70</accession>
<organism evidence="2 3">
    <name type="scientific">Faecalibaculum rodentium</name>
    <dbReference type="NCBI Taxonomy" id="1702221"/>
    <lineage>
        <taxon>Bacteria</taxon>
        <taxon>Bacillati</taxon>
        <taxon>Bacillota</taxon>
        <taxon>Erysipelotrichia</taxon>
        <taxon>Erysipelotrichales</taxon>
        <taxon>Erysipelotrichaceae</taxon>
        <taxon>Faecalibaculum</taxon>
    </lineage>
</organism>
<keyword evidence="1" id="KW-1133">Transmembrane helix</keyword>
<name>A0A140DY70_9FIRM</name>
<dbReference type="OrthoDB" id="1769982at2"/>
<evidence type="ECO:0000313" key="2">
    <source>
        <dbReference type="EMBL" id="AMK55597.1"/>
    </source>
</evidence>
<keyword evidence="1" id="KW-0472">Membrane</keyword>
<dbReference type="Proteomes" id="UP000069771">
    <property type="component" value="Chromosome"/>
</dbReference>
<proteinExistence type="predicted"/>
<dbReference type="STRING" id="1702221.AALO17_24630"/>
<reference evidence="2 3" key="1">
    <citation type="journal article" date="2016" name="Gut Pathog.">
        <title>Whole genome sequencing of "Faecalibaculum rodentium" ALO17, isolated from C57BL/6J laboratory mouse feces.</title>
        <authorList>
            <person name="Lim S."/>
            <person name="Chang D.H."/>
            <person name="Ahn S."/>
            <person name="Kim B.C."/>
        </authorList>
    </citation>
    <scope>NUCLEOTIDE SEQUENCE [LARGE SCALE GENOMIC DNA]</scope>
    <source>
        <strain evidence="2 3">Alo17</strain>
    </source>
</reference>
<dbReference type="EMBL" id="CP011391">
    <property type="protein sequence ID" value="AMK55597.1"/>
    <property type="molecule type" value="Genomic_DNA"/>
</dbReference>
<dbReference type="GeneID" id="78478982"/>
<gene>
    <name evidence="2" type="ORF">AALO17_24630</name>
</gene>
<evidence type="ECO:0000313" key="3">
    <source>
        <dbReference type="Proteomes" id="UP000069771"/>
    </source>
</evidence>
<keyword evidence="1" id="KW-0812">Transmembrane</keyword>
<keyword evidence="3" id="KW-1185">Reference proteome</keyword>
<dbReference type="KEGG" id="fro:AALO17_24630"/>